<feature type="region of interest" description="Disordered" evidence="2">
    <location>
        <begin position="2337"/>
        <end position="2379"/>
    </location>
</feature>
<keyword evidence="3" id="KW-1185">Reference proteome</keyword>
<feature type="coiled-coil region" evidence="1">
    <location>
        <begin position="1910"/>
        <end position="1965"/>
    </location>
</feature>
<dbReference type="RefSeq" id="XP_022314070.1">
    <property type="nucleotide sequence ID" value="XM_022458362.1"/>
</dbReference>
<feature type="compositionally biased region" description="Basic and acidic residues" evidence="2">
    <location>
        <begin position="196"/>
        <end position="216"/>
    </location>
</feature>
<feature type="compositionally biased region" description="Basic and acidic residues" evidence="2">
    <location>
        <begin position="291"/>
        <end position="306"/>
    </location>
</feature>
<dbReference type="PANTHER" id="PTHR15742:SF5">
    <property type="entry name" value="GIRDIN"/>
    <property type="match status" value="1"/>
</dbReference>
<gene>
    <name evidence="4" type="primary">LOC111118748</name>
</gene>
<feature type="coiled-coil region" evidence="1">
    <location>
        <begin position="1239"/>
        <end position="1266"/>
    </location>
</feature>
<dbReference type="KEGG" id="cvn:111118748"/>
<proteinExistence type="predicted"/>
<sequence length="2562" mass="293614">MTEVDDKKENLESKEEVICPVCSNFEPQAWRKNMCRNCFHPLEEHGSTGENNDMNSAKDKKLENDKVNDLQKKKSETDTSKKKGEPPKPLPKSKNPNLSVDISKKDTSDSSNIKSPLSPLKKFGSNLIKSPEVKDLKSKSPLSPTKSSEDSKSKGNDGSSSQKNLIHNKFDTKKAESSKDNEKHGSSAPSALSKWKQNENRNVSKDKGPSGEENKQISKQALSKADDNKNKVDEKGSKFQSKTLGIKDKKELDAKTPGASSLTNRDNTTKSKADDASKVRQFAKTFGSELEESRFNSLERQKREKSATITPANDQTKSTIKNQSTPEAPQKDTISTTSGKEKESSALYDRINKFTHTGLKKTDKNDKAYGSLDRTRQSSEEKTTETSAEAGRRIDAELDTVKKQLSCMEIKCKALEHENDKLRTGLKEKETVESSLKTQKAEVENAIKGLRDTLQTMADRCGKLETDNITLLDKVKAQQIQQQEAMTTANKAEIEDMEAQLFESENDIENIKTENEELKQEILDLKVEMEEMYDSFRDQEAEEFRELQRELEMTAKNCRVLQFKLRKAERRSEQVEIDRQSCEEKLHLLQNQFEDADARAHIRSIEDELRMAKEVSVRLHDELDILDDKRQKVEEENSHLTRLLEQSDKKQFRLEMEVDKLRDQLTDLRRQIAERSHAAGTPTSEEANDRKTLLGRLGKQGSQEQDVSQLMRDLYDSMERETDLKDQLKFAEEETKSMRKKLEELEEENDTLIQQLKKMSTAQVTRREEPTQGGAVTETEVELKVQLDLNEQDLLLSKKKIQDYGNENEKLKEEIANLKKLIQEKEQLLHVMPEPSSPNAYYEDKMKEMRLEADDLRWKIIEKEREISCLYVQLTNYQTRQSNKPRKGNSFDSEYSQVVDLKKQVDCLTQENSDLRDKLLDLQDQQGHLLRKSRSPIRIESQVFESSRQSPAKNNVEVMGKASLSDGNVMFTNSKDENQPPSSLEQPSTASIISKTEISHDSNASTLSPNEMAKQYGSEGFDKKLLTLEAENQNLQLKVSELTKNNELLQTKIDNGAQGNAVNKTKDEKDDTGESREELMDTILDLEEEVESLTEKLKQRTEEISSLIKKEKEYLRQIEKIEDDYRKKELDLLNDLDISQDKNEILSNLLDIVQERADAAERELERVAASFSVASDGSSRSARVISTCSDVSVGSDEVFDGTSPGVSPGLSPVVPGSPESPLKRQVIQKDWDNQFRKRIDCLERLLAEERQKLAATEKKLALVSTENISSAMSDDAKLFAREKDLLQAEILEGKKLLKIATDQIKGLRERMFTLEEENRCLRATCASELVESEESENEKTPSYHIDERPSFDVVTKDASKTQSTTDVSNYKERIASLEKQLKEVEAQWRSKCTTIEKEKNESQQRLRDLAVDSDTLRGSLKGFKEDVYNKQKQLREIEEKITVNSDILKRKEEIINEQEEIIKHREEDLQSLLDQISHRDNEIRGLREKLQPINEKLKDKEEIINSLRDIIESKQEEINYQSEEISELNETIELKQNEIDDLKGNTKTQNVTKAEWEQDNKQLKSDLETMASNLGKLHTDNFSLQEELEKTKQALSEAMVLWNKDRSQIEIAYNVAKEKLRMYEETAAKKESQIVALLRKETHKLLESKEKISTEFRVTKIENEANMRTLKSEKLKLQDELTQKIRQLTAEMTSNDKMKEELDRLRAQEEVAYQIQYHEKVLRAEYLAMKVRYETRLENLQKEHMKLLGVLDKLQREKVLNQEMIKGVQKGMGTMKETYTKDLEHWKEERNVLEKHIKEIESSRKLANELERKVEELKQQLTDQEYERAEIVNRMTTERSKWELERSGMQSLINQLEEKLDTVAYSQYRTKDMQSRMEVAWESERGEQKRLLKEAHELAMDLQRQLKCRDDEHSRERKALLEQLKKLRKELDEEQLMREKRINQIESGKKEIEDLKRKIKELCVRSEKDHESSMKERVDLVRRLADFRRIHKRDQRRIEDVLSELTRLRELASIVIDAEDPETETDIVSRLEQLSKSESKRISMHANTDVQQKINEVVLQYMKESLKEIHFAADNISRPSSRGSSEDEKRRLRRSISSSEIDFLLKDEAVMEQHIEALKDSRRNTPTKHYDGISNKLNRNICSNGPGDLMDGRIEDSDSEMIVDTEPGSLHDRHQRIMTDIHHEEGVTSKFPAAPPTLLVPKTEHVISVQSRSAKTVCRSETSTVSSRHVPTSISLDVLNDSSKRQAFSAGASPTICPESIEFSNPKYNSDISIPSNSKRISNDVARRMFFENLVDINQHKPDGKSISENNLSIQSVSPSRPNEHVKDGIRETKEINNKHGCSSSDSETKLHGKNGSQVKVTQPKKKRKLFKKSVSMDTSTVGDTLADAGVSAISPGAPSSLSPFELFAAVKRRLKPSLKRSSSLTESRKGRGSCEEDSSKYSGHVDAYASSSYSSRNQSLRESPLSSPAVDGSLTPTSDTLIPPPTPPISMMNRRMMPKLQEMHEDEYKGRSRGKKMDKKTKIRSKSEERAKKGPASLTQDIVQEDITNPFSHSPFSETSV</sequence>
<feature type="compositionally biased region" description="Polar residues" evidence="2">
    <location>
        <begin position="2538"/>
        <end position="2562"/>
    </location>
</feature>
<feature type="compositionally biased region" description="Basic residues" evidence="2">
    <location>
        <begin position="2363"/>
        <end position="2372"/>
    </location>
</feature>
<feature type="coiled-coil region" evidence="1">
    <location>
        <begin position="898"/>
        <end position="925"/>
    </location>
</feature>
<organism evidence="3 4">
    <name type="scientific">Crassostrea virginica</name>
    <name type="common">Eastern oyster</name>
    <dbReference type="NCBI Taxonomy" id="6565"/>
    <lineage>
        <taxon>Eukaryota</taxon>
        <taxon>Metazoa</taxon>
        <taxon>Spiralia</taxon>
        <taxon>Lophotrochozoa</taxon>
        <taxon>Mollusca</taxon>
        <taxon>Bivalvia</taxon>
        <taxon>Autobranchia</taxon>
        <taxon>Pteriomorphia</taxon>
        <taxon>Ostreida</taxon>
        <taxon>Ostreoidea</taxon>
        <taxon>Ostreidae</taxon>
        <taxon>Crassostrea</taxon>
    </lineage>
</organism>
<feature type="compositionally biased region" description="Low complexity" evidence="2">
    <location>
        <begin position="1203"/>
        <end position="1220"/>
    </location>
</feature>
<feature type="region of interest" description="Disordered" evidence="2">
    <location>
        <begin position="2506"/>
        <end position="2562"/>
    </location>
</feature>
<dbReference type="PANTHER" id="PTHR15742">
    <property type="entry name" value="GIRDIN"/>
    <property type="match status" value="1"/>
</dbReference>
<feature type="coiled-coil region" evidence="1">
    <location>
        <begin position="1360"/>
        <end position="1387"/>
    </location>
</feature>
<dbReference type="GeneID" id="111118748"/>
<evidence type="ECO:0000256" key="1">
    <source>
        <dbReference type="SAM" id="Coils"/>
    </source>
</evidence>
<dbReference type="InterPro" id="IPR049885">
    <property type="entry name" value="MTCL1-3"/>
</dbReference>
<feature type="coiled-coil region" evidence="1">
    <location>
        <begin position="1297"/>
        <end position="1324"/>
    </location>
</feature>
<keyword evidence="1" id="KW-0175">Coiled coil</keyword>
<dbReference type="OrthoDB" id="10036174at2759"/>
<dbReference type="Gene3D" id="1.10.287.1490">
    <property type="match status" value="1"/>
</dbReference>
<feature type="region of interest" description="Disordered" evidence="2">
    <location>
        <begin position="967"/>
        <end position="989"/>
    </location>
</feature>
<feature type="compositionally biased region" description="Polar residues" evidence="2">
    <location>
        <begin position="2457"/>
        <end position="2467"/>
    </location>
</feature>
<feature type="coiled-coil region" evidence="1">
    <location>
        <begin position="1420"/>
        <end position="1573"/>
    </location>
</feature>
<evidence type="ECO:0000313" key="3">
    <source>
        <dbReference type="Proteomes" id="UP000694844"/>
    </source>
</evidence>
<dbReference type="Proteomes" id="UP000694844">
    <property type="component" value="Chromosome 1"/>
</dbReference>
<feature type="compositionally biased region" description="Basic and acidic residues" evidence="2">
    <location>
        <begin position="1064"/>
        <end position="1075"/>
    </location>
</feature>
<feature type="compositionally biased region" description="Polar residues" evidence="2">
    <location>
        <begin position="2307"/>
        <end position="2321"/>
    </location>
</feature>
<feature type="compositionally biased region" description="Basic residues" evidence="2">
    <location>
        <begin position="2512"/>
        <end position="2525"/>
    </location>
</feature>
<feature type="compositionally biased region" description="Polar residues" evidence="2">
    <location>
        <begin position="307"/>
        <end position="338"/>
    </location>
</feature>
<feature type="compositionally biased region" description="Basic and acidic residues" evidence="2">
    <location>
        <begin position="267"/>
        <end position="278"/>
    </location>
</feature>
<feature type="coiled-coil region" evidence="1">
    <location>
        <begin position="398"/>
        <end position="460"/>
    </location>
</feature>
<feature type="region of interest" description="Disordered" evidence="2">
    <location>
        <begin position="1056"/>
        <end position="1075"/>
    </location>
</feature>
<name>A0A8B8CEF1_CRAVI</name>
<feature type="coiled-coil region" evidence="1">
    <location>
        <begin position="721"/>
        <end position="762"/>
    </location>
</feature>
<feature type="compositionally biased region" description="Basic and acidic residues" evidence="2">
    <location>
        <begin position="245"/>
        <end position="254"/>
    </location>
</feature>
<feature type="region of interest" description="Disordered" evidence="2">
    <location>
        <begin position="2301"/>
        <end position="2325"/>
    </location>
</feature>
<feature type="region of interest" description="Disordered" evidence="2">
    <location>
        <begin position="1201"/>
        <end position="1221"/>
    </location>
</feature>
<reference evidence="4" key="2">
    <citation type="submission" date="2025-08" db="UniProtKB">
        <authorList>
            <consortium name="RefSeq"/>
        </authorList>
    </citation>
    <scope>IDENTIFICATION</scope>
    <source>
        <tissue evidence="4">Whole sample</tissue>
    </source>
</reference>
<evidence type="ECO:0000256" key="2">
    <source>
        <dbReference type="SAM" id="MobiDB-lite"/>
    </source>
</evidence>
<feature type="compositionally biased region" description="Basic and acidic residues" evidence="2">
    <location>
        <begin position="168"/>
        <end position="185"/>
    </location>
</feature>
<feature type="coiled-coil region" evidence="1">
    <location>
        <begin position="494"/>
        <end position="678"/>
    </location>
</feature>
<feature type="region of interest" description="Disordered" evidence="2">
    <location>
        <begin position="2418"/>
        <end position="2492"/>
    </location>
</feature>
<feature type="coiled-coil region" evidence="1">
    <location>
        <begin position="1613"/>
        <end position="1859"/>
    </location>
</feature>
<reference evidence="3" key="1">
    <citation type="submission" date="2024-06" db="UniProtKB">
        <authorList>
            <consortium name="RefSeq"/>
        </authorList>
    </citation>
    <scope>NUCLEOTIDE SEQUENCE [LARGE SCALE GENOMIC DNA]</scope>
</reference>
<feature type="compositionally biased region" description="Basic and acidic residues" evidence="2">
    <location>
        <begin position="2427"/>
        <end position="2440"/>
    </location>
</feature>
<accession>A0A8B8CEF1</accession>
<feature type="compositionally biased region" description="Basic and acidic residues" evidence="2">
    <location>
        <begin position="224"/>
        <end position="237"/>
    </location>
</feature>
<feature type="region of interest" description="Disordered" evidence="2">
    <location>
        <begin position="40"/>
        <end position="391"/>
    </location>
</feature>
<feature type="compositionally biased region" description="Basic and acidic residues" evidence="2">
    <location>
        <begin position="56"/>
        <end position="86"/>
    </location>
</feature>
<feature type="compositionally biased region" description="Basic and acidic residues" evidence="2">
    <location>
        <begin position="360"/>
        <end position="391"/>
    </location>
</feature>
<feature type="compositionally biased region" description="Polar residues" evidence="2">
    <location>
        <begin position="979"/>
        <end position="989"/>
    </location>
</feature>
<feature type="coiled-coil region" evidence="1">
    <location>
        <begin position="794"/>
        <end position="866"/>
    </location>
</feature>
<protein>
    <submittedName>
        <fullName evidence="4">Rootletin-like</fullName>
    </submittedName>
</protein>
<evidence type="ECO:0000313" key="4">
    <source>
        <dbReference type="RefSeq" id="XP_022314070.1"/>
    </source>
</evidence>